<sequence length="79" mass="8734">MKGTIRWTSAFIFRSDMDKRKDNERSRLGDRLQNGILYFMDININININIKTSSDDVVVVVVVVAVVCGGGGCAGVVVW</sequence>
<name>A0AA36BG06_OCTVU</name>
<evidence type="ECO:0000313" key="2">
    <source>
        <dbReference type="EMBL" id="CAI9733750.1"/>
    </source>
</evidence>
<evidence type="ECO:0000256" key="1">
    <source>
        <dbReference type="SAM" id="Phobius"/>
    </source>
</evidence>
<feature type="transmembrane region" description="Helical" evidence="1">
    <location>
        <begin position="57"/>
        <end position="78"/>
    </location>
</feature>
<dbReference type="Proteomes" id="UP001162480">
    <property type="component" value="Chromosome 15"/>
</dbReference>
<proteinExistence type="predicted"/>
<keyword evidence="1" id="KW-0812">Transmembrane</keyword>
<accession>A0AA36BG06</accession>
<dbReference type="EMBL" id="OX597828">
    <property type="protein sequence ID" value="CAI9733750.1"/>
    <property type="molecule type" value="Genomic_DNA"/>
</dbReference>
<organism evidence="2 3">
    <name type="scientific">Octopus vulgaris</name>
    <name type="common">Common octopus</name>
    <dbReference type="NCBI Taxonomy" id="6645"/>
    <lineage>
        <taxon>Eukaryota</taxon>
        <taxon>Metazoa</taxon>
        <taxon>Spiralia</taxon>
        <taxon>Lophotrochozoa</taxon>
        <taxon>Mollusca</taxon>
        <taxon>Cephalopoda</taxon>
        <taxon>Coleoidea</taxon>
        <taxon>Octopodiformes</taxon>
        <taxon>Octopoda</taxon>
        <taxon>Incirrata</taxon>
        <taxon>Octopodidae</taxon>
        <taxon>Octopus</taxon>
    </lineage>
</organism>
<gene>
    <name evidence="2" type="ORF">OCTVUL_1B012243</name>
</gene>
<dbReference type="AlphaFoldDB" id="A0AA36BG06"/>
<keyword evidence="1" id="KW-1133">Transmembrane helix</keyword>
<evidence type="ECO:0008006" key="4">
    <source>
        <dbReference type="Google" id="ProtNLM"/>
    </source>
</evidence>
<protein>
    <recommendedName>
        <fullName evidence="4">Transmembrane protein</fullName>
    </recommendedName>
</protein>
<keyword evidence="1" id="KW-0472">Membrane</keyword>
<reference evidence="2" key="1">
    <citation type="submission" date="2023-08" db="EMBL/GenBank/DDBJ databases">
        <authorList>
            <person name="Alioto T."/>
            <person name="Alioto T."/>
            <person name="Gomez Garrido J."/>
        </authorList>
    </citation>
    <scope>NUCLEOTIDE SEQUENCE</scope>
</reference>
<evidence type="ECO:0000313" key="3">
    <source>
        <dbReference type="Proteomes" id="UP001162480"/>
    </source>
</evidence>
<keyword evidence="3" id="KW-1185">Reference proteome</keyword>